<feature type="binding site" evidence="3">
    <location>
        <position position="348"/>
    </location>
    <ligand>
        <name>CTP</name>
        <dbReference type="ChEBI" id="CHEBI:37563"/>
    </ligand>
</feature>
<dbReference type="Proteomes" id="UP000247540">
    <property type="component" value="Unassembled WGS sequence"/>
</dbReference>
<dbReference type="InterPro" id="IPR005252">
    <property type="entry name" value="CoaBC"/>
</dbReference>
<dbReference type="OrthoDB" id="9802554at2"/>
<keyword evidence="3 4" id="KW-0285">Flavoprotein</keyword>
<dbReference type="SUPFAM" id="SSF102645">
    <property type="entry name" value="CoaB-like"/>
    <property type="match status" value="1"/>
</dbReference>
<keyword evidence="1 3" id="KW-0210">Decarboxylase</keyword>
<evidence type="ECO:0000313" key="7">
    <source>
        <dbReference type="EMBL" id="PYE79533.1"/>
    </source>
</evidence>
<dbReference type="EC" id="6.3.2.5" evidence="3"/>
<accession>A0A318SKM7</accession>
<evidence type="ECO:0000259" key="6">
    <source>
        <dbReference type="Pfam" id="PF04127"/>
    </source>
</evidence>
<keyword evidence="3" id="KW-0479">Metal-binding</keyword>
<comment type="cofactor">
    <cofactor evidence="3">
        <name>Mg(2+)</name>
        <dbReference type="ChEBI" id="CHEBI:18420"/>
    </cofactor>
</comment>
<feature type="domain" description="DNA/pantothenate metabolism flavoprotein C-terminal" evidence="6">
    <location>
        <begin position="187"/>
        <end position="397"/>
    </location>
</feature>
<dbReference type="InterPro" id="IPR003382">
    <property type="entry name" value="Flavoprotein"/>
</dbReference>
<comment type="cofactor">
    <cofactor evidence="3">
        <name>FMN</name>
        <dbReference type="ChEBI" id="CHEBI:58210"/>
    </cofactor>
    <text evidence="3">Binds 1 FMN per subunit.</text>
</comment>
<gene>
    <name evidence="3" type="primary">coaBC</name>
    <name evidence="7" type="ORF">DFQ15_102268</name>
</gene>
<dbReference type="GO" id="GO:0004633">
    <property type="term" value="F:phosphopantothenoylcysteine decarboxylase activity"/>
    <property type="evidence" value="ECO:0007669"/>
    <property type="project" value="UniProtKB-UniRule"/>
</dbReference>
<comment type="function">
    <text evidence="4">Catalyzes two steps in the biosynthesis of coenzyme A. In the first step cysteine is conjugated to 4'-phosphopantothenate to form 4-phosphopantothenoylcysteine, in the latter compound is decarboxylated to form 4'-phosphopantotheine.</text>
</comment>
<dbReference type="GO" id="GO:0015941">
    <property type="term" value="P:pantothenate catabolic process"/>
    <property type="evidence" value="ECO:0007669"/>
    <property type="project" value="InterPro"/>
</dbReference>
<keyword evidence="3 4" id="KW-0436">Ligase</keyword>
<feature type="active site" description="Proton donor" evidence="3">
    <location>
        <position position="160"/>
    </location>
</feature>
<evidence type="ECO:0000256" key="4">
    <source>
        <dbReference type="RuleBase" id="RU364078"/>
    </source>
</evidence>
<evidence type="ECO:0000256" key="1">
    <source>
        <dbReference type="ARBA" id="ARBA00022793"/>
    </source>
</evidence>
<comment type="catalytic activity">
    <reaction evidence="3 4">
        <text>(R)-4'-phosphopantothenate + L-cysteine + CTP = N-[(R)-4-phosphopantothenoyl]-L-cysteine + CMP + diphosphate + H(+)</text>
        <dbReference type="Rhea" id="RHEA:19397"/>
        <dbReference type="ChEBI" id="CHEBI:10986"/>
        <dbReference type="ChEBI" id="CHEBI:15378"/>
        <dbReference type="ChEBI" id="CHEBI:33019"/>
        <dbReference type="ChEBI" id="CHEBI:35235"/>
        <dbReference type="ChEBI" id="CHEBI:37563"/>
        <dbReference type="ChEBI" id="CHEBI:59458"/>
        <dbReference type="ChEBI" id="CHEBI:60377"/>
        <dbReference type="EC" id="6.3.2.5"/>
    </reaction>
</comment>
<keyword evidence="3" id="KW-0460">Magnesium</keyword>
<feature type="domain" description="Flavoprotein" evidence="5">
    <location>
        <begin position="6"/>
        <end position="179"/>
    </location>
</feature>
<reference evidence="7 8" key="1">
    <citation type="submission" date="2018-06" db="EMBL/GenBank/DDBJ databases">
        <title>Genomic Encyclopedia of Type Strains, Phase III (KMG-III): the genomes of soil and plant-associated and newly described type strains.</title>
        <authorList>
            <person name="Whitman W."/>
        </authorList>
    </citation>
    <scope>NUCLEOTIDE SEQUENCE [LARGE SCALE GENOMIC DNA]</scope>
    <source>
        <strain evidence="7 8">CECT 7646</strain>
    </source>
</reference>
<dbReference type="InterPro" id="IPR036551">
    <property type="entry name" value="Flavin_trans-like"/>
</dbReference>
<feature type="binding site" evidence="3">
    <location>
        <begin position="308"/>
        <end position="311"/>
    </location>
    <ligand>
        <name>CTP</name>
        <dbReference type="ChEBI" id="CHEBI:37563"/>
    </ligand>
</feature>
<feature type="region of interest" description="Phosphopantothenoylcysteine decarboxylase" evidence="3">
    <location>
        <begin position="1"/>
        <end position="191"/>
    </location>
</feature>
<dbReference type="SUPFAM" id="SSF52507">
    <property type="entry name" value="Homo-oligomeric flavin-containing Cys decarboxylases, HFCD"/>
    <property type="match status" value="1"/>
</dbReference>
<feature type="binding site" evidence="3">
    <location>
        <position position="280"/>
    </location>
    <ligand>
        <name>CTP</name>
        <dbReference type="ChEBI" id="CHEBI:37563"/>
    </ligand>
</feature>
<protein>
    <recommendedName>
        <fullName evidence="3">Coenzyme A biosynthesis bifunctional protein CoaBC</fullName>
    </recommendedName>
    <alternativeName>
        <fullName evidence="3">DNA/pantothenate metabolism flavoprotein</fullName>
    </alternativeName>
    <alternativeName>
        <fullName evidence="3">Phosphopantothenoylcysteine synthetase/decarboxylase</fullName>
        <shortName evidence="3">PPCS-PPCDC</shortName>
    </alternativeName>
    <domain>
        <recommendedName>
            <fullName evidence="3">Phosphopantothenoylcysteine decarboxylase</fullName>
            <shortName evidence="3">PPC decarboxylase</shortName>
            <shortName evidence="3">PPC-DC</shortName>
            <ecNumber evidence="3">4.1.1.36</ecNumber>
        </recommendedName>
        <alternativeName>
            <fullName evidence="3">CoaC</fullName>
        </alternativeName>
    </domain>
    <domain>
        <recommendedName>
            <fullName evidence="3">Phosphopantothenate--cysteine ligase</fullName>
            <ecNumber evidence="3">6.3.2.5</ecNumber>
        </recommendedName>
        <alternativeName>
            <fullName evidence="3">CoaB</fullName>
        </alternativeName>
        <alternativeName>
            <fullName evidence="3">Phosphopantothenoylcysteine synthetase</fullName>
            <shortName evidence="3">PPC synthetase</shortName>
            <shortName evidence="3">PPC-S</shortName>
        </alternativeName>
    </domain>
</protein>
<dbReference type="GO" id="GO:0046872">
    <property type="term" value="F:metal ion binding"/>
    <property type="evidence" value="ECO:0007669"/>
    <property type="project" value="UniProtKB-KW"/>
</dbReference>
<dbReference type="NCBIfam" id="TIGR00521">
    <property type="entry name" value="coaBC_dfp"/>
    <property type="match status" value="1"/>
</dbReference>
<dbReference type="GO" id="GO:0004632">
    <property type="term" value="F:phosphopantothenate--cysteine ligase activity"/>
    <property type="evidence" value="ECO:0007669"/>
    <property type="project" value="UniProtKB-UniRule"/>
</dbReference>
<proteinExistence type="inferred from homology"/>
<dbReference type="AlphaFoldDB" id="A0A318SKM7"/>
<comment type="caution">
    <text evidence="7">The sequence shown here is derived from an EMBL/GenBank/DDBJ whole genome shotgun (WGS) entry which is preliminary data.</text>
</comment>
<dbReference type="Pfam" id="PF04127">
    <property type="entry name" value="DFP"/>
    <property type="match status" value="1"/>
</dbReference>
<evidence type="ECO:0000313" key="8">
    <source>
        <dbReference type="Proteomes" id="UP000247540"/>
    </source>
</evidence>
<dbReference type="EC" id="4.1.1.36" evidence="3"/>
<dbReference type="HAMAP" id="MF_02225">
    <property type="entry name" value="CoaBC"/>
    <property type="match status" value="1"/>
</dbReference>
<comment type="caution">
    <text evidence="3">Lacks conserved residue(s) required for the propagation of feature annotation.</text>
</comment>
<dbReference type="Gene3D" id="3.40.50.10300">
    <property type="entry name" value="CoaB-like"/>
    <property type="match status" value="1"/>
</dbReference>
<feature type="binding site" evidence="3">
    <location>
        <position position="344"/>
    </location>
    <ligand>
        <name>CTP</name>
        <dbReference type="ChEBI" id="CHEBI:37563"/>
    </ligand>
</feature>
<feature type="binding site" evidence="3">
    <location>
        <position position="330"/>
    </location>
    <ligand>
        <name>CTP</name>
        <dbReference type="ChEBI" id="CHEBI:37563"/>
    </ligand>
</feature>
<dbReference type="RefSeq" id="WP_110464490.1">
    <property type="nucleotide sequence ID" value="NZ_JAMOFZ010000001.1"/>
</dbReference>
<dbReference type="GO" id="GO:0010181">
    <property type="term" value="F:FMN binding"/>
    <property type="evidence" value="ECO:0007669"/>
    <property type="project" value="UniProtKB-UniRule"/>
</dbReference>
<evidence type="ECO:0000256" key="3">
    <source>
        <dbReference type="HAMAP-Rule" id="MF_02225"/>
    </source>
</evidence>
<keyword evidence="3 4" id="KW-0288">FMN</keyword>
<dbReference type="InterPro" id="IPR007085">
    <property type="entry name" value="DNA/pantothenate-metab_flavo_C"/>
</dbReference>
<evidence type="ECO:0000259" key="5">
    <source>
        <dbReference type="Pfam" id="PF02441"/>
    </source>
</evidence>
<dbReference type="PANTHER" id="PTHR14359">
    <property type="entry name" value="HOMO-OLIGOMERIC FLAVIN CONTAINING CYS DECARBOXYLASE FAMILY"/>
    <property type="match status" value="1"/>
</dbReference>
<comment type="similarity">
    <text evidence="3 4">In the C-terminal section; belongs to the PPC synthetase family.</text>
</comment>
<dbReference type="Gene3D" id="3.40.50.1950">
    <property type="entry name" value="Flavin prenyltransferase-like"/>
    <property type="match status" value="1"/>
</dbReference>
<dbReference type="Pfam" id="PF02441">
    <property type="entry name" value="Flavoprotein"/>
    <property type="match status" value="1"/>
</dbReference>
<keyword evidence="8" id="KW-1185">Reference proteome</keyword>
<dbReference type="UniPathway" id="UPA00241">
    <property type="reaction ID" value="UER00353"/>
</dbReference>
<comment type="pathway">
    <text evidence="3 4">Cofactor biosynthesis; coenzyme A biosynthesis; CoA from (R)-pantothenate: step 3/5.</text>
</comment>
<comment type="pathway">
    <text evidence="3 4">Cofactor biosynthesis; coenzyme A biosynthesis; CoA from (R)-pantothenate: step 2/5.</text>
</comment>
<dbReference type="EMBL" id="QJTC01000002">
    <property type="protein sequence ID" value="PYE79533.1"/>
    <property type="molecule type" value="Genomic_DNA"/>
</dbReference>
<organism evidence="7 8">
    <name type="scientific">Xylophilus ampelinus</name>
    <dbReference type="NCBI Taxonomy" id="54067"/>
    <lineage>
        <taxon>Bacteria</taxon>
        <taxon>Pseudomonadati</taxon>
        <taxon>Pseudomonadota</taxon>
        <taxon>Betaproteobacteria</taxon>
        <taxon>Burkholderiales</taxon>
        <taxon>Xylophilus</taxon>
    </lineage>
</organism>
<evidence type="ECO:0000256" key="2">
    <source>
        <dbReference type="ARBA" id="ARBA00023239"/>
    </source>
</evidence>
<comment type="catalytic activity">
    <reaction evidence="3 4">
        <text>N-[(R)-4-phosphopantothenoyl]-L-cysteine + H(+) = (R)-4'-phosphopantetheine + CO2</text>
        <dbReference type="Rhea" id="RHEA:16793"/>
        <dbReference type="ChEBI" id="CHEBI:15378"/>
        <dbReference type="ChEBI" id="CHEBI:16526"/>
        <dbReference type="ChEBI" id="CHEBI:59458"/>
        <dbReference type="ChEBI" id="CHEBI:61723"/>
        <dbReference type="EC" id="4.1.1.36"/>
    </reaction>
</comment>
<keyword evidence="3" id="KW-0511">Multifunctional enzyme</keyword>
<comment type="function">
    <text evidence="3">Catalyzes two sequential steps in the biosynthesis of coenzyme A. In the first step cysteine is conjugated to 4'-phosphopantothenate to form 4-phosphopantothenoylcysteine. In the second step the latter compound is decarboxylated to form 4'-phosphopantotheine.</text>
</comment>
<dbReference type="PANTHER" id="PTHR14359:SF6">
    <property type="entry name" value="PHOSPHOPANTOTHENOYLCYSTEINE DECARBOXYLASE"/>
    <property type="match status" value="1"/>
</dbReference>
<feature type="region of interest" description="Phosphopantothenate--cysteine ligase" evidence="3">
    <location>
        <begin position="192"/>
        <end position="404"/>
    </location>
</feature>
<dbReference type="PROSITE" id="PS51257">
    <property type="entry name" value="PROKAR_LIPOPROTEIN"/>
    <property type="match status" value="1"/>
</dbReference>
<sequence>MDLSGKHLVLGLSGGVACYKSAALCRGLVKAGATVQVVMTEAAGRFITPVTMQALSGRPVCGSQWDAREDNAMPHINLSREADAVLIAPCSADFIARLAQGRADELLSLLCLARRAGQPLLLAPAMNREMWTHPATQRNLAQVQADGATVLGVGNGDQACGETGDGRMLEPDEILEDLIAFLAPKPLAGCRVVVTAGPTFEAIDPVRGITNRSSGKMGFAIARAAHVAGAEVTLVSGPVALATPRGVRRVRVESALQMQAAVQAAVGAADVFVSTAAVADWRTATFHDAKIKKDGSGDAPTLAFVENPDILAAVAQSDRARSGALYCVGFAAETHDLLANAEAKRRRKGVPLMVGNIGPAAFGQDDNQLLLVDEKGSRLLDRASKAKLAHELIAEIACALPARH</sequence>
<dbReference type="InterPro" id="IPR035929">
    <property type="entry name" value="CoaB-like_sf"/>
</dbReference>
<keyword evidence="2 3" id="KW-0456">Lyase</keyword>
<dbReference type="GO" id="GO:0015937">
    <property type="term" value="P:coenzyme A biosynthetic process"/>
    <property type="evidence" value="ECO:0007669"/>
    <property type="project" value="UniProtKB-UniRule"/>
</dbReference>
<feature type="binding site" evidence="3">
    <location>
        <position position="290"/>
    </location>
    <ligand>
        <name>CTP</name>
        <dbReference type="ChEBI" id="CHEBI:37563"/>
    </ligand>
</feature>
<comment type="similarity">
    <text evidence="3 4">In the N-terminal section; belongs to the HFCD (homo-oligomeric flavin containing Cys decarboxylase) superfamily.</text>
</comment>
<dbReference type="GO" id="GO:0071513">
    <property type="term" value="C:phosphopantothenoylcysteine decarboxylase complex"/>
    <property type="evidence" value="ECO:0007669"/>
    <property type="project" value="TreeGrafter"/>
</dbReference>
<name>A0A318SKM7_9BURK</name>